<name>A0AAV1R5K8_9ROSI</name>
<dbReference type="PANTHER" id="PTHR31672">
    <property type="entry name" value="BNACNNG10540D PROTEIN"/>
    <property type="match status" value="1"/>
</dbReference>
<keyword evidence="3" id="KW-1185">Reference proteome</keyword>
<protein>
    <recommendedName>
        <fullName evidence="1">F-box domain-containing protein</fullName>
    </recommendedName>
</protein>
<dbReference type="CDD" id="cd22157">
    <property type="entry name" value="F-box_AtFBW1-like"/>
    <property type="match status" value="1"/>
</dbReference>
<sequence>MPRRIPQLPSEISSDILSRLPVKCLVRFKCVSKAWRSLISHPEFAKMHLKRTKEDTNGNHYKIFLSTHPHLSVDPEAYCDPDGNLLTTALNLPVSYPAYSWIEILGSCNGLVCGLLHDNPLIYIWNPSTKESRELAMPDYSEDGFYGFGYDFKLEDYKILSGSISSSTNSTDGSMIETKVEVFTLKSNMWRTVKDLCCSVVLWGPGRLANGVLHWLVSQENGGSKKCKMVSFDLIKEKFLEMVPLRGLTDDENNGDLELEVLGDWLCLYSHYGHSSCEAWIMKEYSSEASWTRFLRFKGEPIPGGLYSFRLLWVKKNGNIVFYLDGRELVFYNPDEDTARPFIIYHDMDLFDSTVYIEGLVSPNNLNDHGLLHDI</sequence>
<evidence type="ECO:0000313" key="2">
    <source>
        <dbReference type="EMBL" id="CAK7329218.1"/>
    </source>
</evidence>
<proteinExistence type="predicted"/>
<dbReference type="NCBIfam" id="TIGR01640">
    <property type="entry name" value="F_box_assoc_1"/>
    <property type="match status" value="1"/>
</dbReference>
<dbReference type="Pfam" id="PF00646">
    <property type="entry name" value="F-box"/>
    <property type="match status" value="1"/>
</dbReference>
<dbReference type="Gene3D" id="1.20.1280.50">
    <property type="match status" value="1"/>
</dbReference>
<dbReference type="SUPFAM" id="SSF50965">
    <property type="entry name" value="Galactose oxidase, central domain"/>
    <property type="match status" value="1"/>
</dbReference>
<dbReference type="PROSITE" id="PS50181">
    <property type="entry name" value="FBOX"/>
    <property type="match status" value="1"/>
</dbReference>
<evidence type="ECO:0000313" key="3">
    <source>
        <dbReference type="Proteomes" id="UP001314170"/>
    </source>
</evidence>
<accession>A0AAV1R5K8</accession>
<comment type="caution">
    <text evidence="2">The sequence shown here is derived from an EMBL/GenBank/DDBJ whole genome shotgun (WGS) entry which is preliminary data.</text>
</comment>
<dbReference type="InterPro" id="IPR011043">
    <property type="entry name" value="Gal_Oxase/kelch_b-propeller"/>
</dbReference>
<dbReference type="AlphaFoldDB" id="A0AAV1R5K8"/>
<dbReference type="PANTHER" id="PTHR31672:SF13">
    <property type="entry name" value="F-BOX PROTEIN CPR30-LIKE"/>
    <property type="match status" value="1"/>
</dbReference>
<feature type="domain" description="F-box" evidence="1">
    <location>
        <begin position="2"/>
        <end position="47"/>
    </location>
</feature>
<dbReference type="InterPro" id="IPR017451">
    <property type="entry name" value="F-box-assoc_interact_dom"/>
</dbReference>
<dbReference type="EMBL" id="CAWUPB010000913">
    <property type="protein sequence ID" value="CAK7329218.1"/>
    <property type="molecule type" value="Genomic_DNA"/>
</dbReference>
<dbReference type="InterPro" id="IPR050796">
    <property type="entry name" value="SCF_F-box_component"/>
</dbReference>
<dbReference type="SMART" id="SM00256">
    <property type="entry name" value="FBOX"/>
    <property type="match status" value="1"/>
</dbReference>
<gene>
    <name evidence="2" type="ORF">DCAF_LOCUS6967</name>
</gene>
<evidence type="ECO:0000259" key="1">
    <source>
        <dbReference type="PROSITE" id="PS50181"/>
    </source>
</evidence>
<dbReference type="InterPro" id="IPR006527">
    <property type="entry name" value="F-box-assoc_dom_typ1"/>
</dbReference>
<dbReference type="InterPro" id="IPR036047">
    <property type="entry name" value="F-box-like_dom_sf"/>
</dbReference>
<organism evidence="2 3">
    <name type="scientific">Dovyalis caffra</name>
    <dbReference type="NCBI Taxonomy" id="77055"/>
    <lineage>
        <taxon>Eukaryota</taxon>
        <taxon>Viridiplantae</taxon>
        <taxon>Streptophyta</taxon>
        <taxon>Embryophyta</taxon>
        <taxon>Tracheophyta</taxon>
        <taxon>Spermatophyta</taxon>
        <taxon>Magnoliopsida</taxon>
        <taxon>eudicotyledons</taxon>
        <taxon>Gunneridae</taxon>
        <taxon>Pentapetalae</taxon>
        <taxon>rosids</taxon>
        <taxon>fabids</taxon>
        <taxon>Malpighiales</taxon>
        <taxon>Salicaceae</taxon>
        <taxon>Flacourtieae</taxon>
        <taxon>Dovyalis</taxon>
    </lineage>
</organism>
<dbReference type="Pfam" id="PF07734">
    <property type="entry name" value="FBA_1"/>
    <property type="match status" value="1"/>
</dbReference>
<dbReference type="SUPFAM" id="SSF81383">
    <property type="entry name" value="F-box domain"/>
    <property type="match status" value="1"/>
</dbReference>
<dbReference type="Proteomes" id="UP001314170">
    <property type="component" value="Unassembled WGS sequence"/>
</dbReference>
<dbReference type="InterPro" id="IPR001810">
    <property type="entry name" value="F-box_dom"/>
</dbReference>
<reference evidence="2 3" key="1">
    <citation type="submission" date="2024-01" db="EMBL/GenBank/DDBJ databases">
        <authorList>
            <person name="Waweru B."/>
        </authorList>
    </citation>
    <scope>NUCLEOTIDE SEQUENCE [LARGE SCALE GENOMIC DNA]</scope>
</reference>